<organism evidence="7 8">
    <name type="scientific">Algoriphagus aquimarinus</name>
    <dbReference type="NCBI Taxonomy" id="237018"/>
    <lineage>
        <taxon>Bacteria</taxon>
        <taxon>Pseudomonadati</taxon>
        <taxon>Bacteroidota</taxon>
        <taxon>Cytophagia</taxon>
        <taxon>Cytophagales</taxon>
        <taxon>Cyclobacteriaceae</taxon>
        <taxon>Algoriphagus</taxon>
    </lineage>
</organism>
<keyword evidence="8" id="KW-1185">Reference proteome</keyword>
<dbReference type="GO" id="GO:0004065">
    <property type="term" value="F:arylsulfatase activity"/>
    <property type="evidence" value="ECO:0007669"/>
    <property type="project" value="TreeGrafter"/>
</dbReference>
<protein>
    <submittedName>
        <fullName evidence="7">Arylsulfatase A</fullName>
    </submittedName>
</protein>
<evidence type="ECO:0000259" key="6">
    <source>
        <dbReference type="Pfam" id="PF00884"/>
    </source>
</evidence>
<gene>
    <name evidence="7" type="ORF">SAMN04489723_106224</name>
</gene>
<dbReference type="InterPro" id="IPR050738">
    <property type="entry name" value="Sulfatase"/>
</dbReference>
<dbReference type="SUPFAM" id="SSF53649">
    <property type="entry name" value="Alkaline phosphatase-like"/>
    <property type="match status" value="1"/>
</dbReference>
<accession>A0A1I0ZQ27</accession>
<proteinExistence type="inferred from homology"/>
<evidence type="ECO:0000313" key="8">
    <source>
        <dbReference type="Proteomes" id="UP000198790"/>
    </source>
</evidence>
<dbReference type="Gene3D" id="3.30.1120.10">
    <property type="match status" value="1"/>
</dbReference>
<evidence type="ECO:0000256" key="4">
    <source>
        <dbReference type="ARBA" id="ARBA00022837"/>
    </source>
</evidence>
<dbReference type="InterPro" id="IPR000917">
    <property type="entry name" value="Sulfatase_N"/>
</dbReference>
<dbReference type="Gene3D" id="3.40.720.10">
    <property type="entry name" value="Alkaline Phosphatase, subunit A"/>
    <property type="match status" value="1"/>
</dbReference>
<keyword evidence="4" id="KW-0106">Calcium</keyword>
<name>A0A1I0ZQ27_9BACT</name>
<dbReference type="STRING" id="237018.SAMN04489723_106224"/>
<evidence type="ECO:0000256" key="5">
    <source>
        <dbReference type="SAM" id="SignalP"/>
    </source>
</evidence>
<dbReference type="Pfam" id="PF00884">
    <property type="entry name" value="Sulfatase"/>
    <property type="match status" value="1"/>
</dbReference>
<comment type="similarity">
    <text evidence="1">Belongs to the sulfatase family.</text>
</comment>
<dbReference type="PROSITE" id="PS00523">
    <property type="entry name" value="SULFATASE_1"/>
    <property type="match status" value="1"/>
</dbReference>
<evidence type="ECO:0000256" key="3">
    <source>
        <dbReference type="ARBA" id="ARBA00022801"/>
    </source>
</evidence>
<evidence type="ECO:0000256" key="2">
    <source>
        <dbReference type="ARBA" id="ARBA00022723"/>
    </source>
</evidence>
<sequence length="485" mass="53848">MRNSFSLLIALFVTMGAAFSQEKLPNVIVIMADDLGYGDLSSYNSQSKIQTPNMDKLAAGGVIYWDGHSASSICTPSRYAFITGNYPWRSDLVKSVSWSGYDNPLIEKSQFTIADMMKEAGYTTGIVGKWHLGINFAEKEGNGFVQTKTHHESGLKGTRDVDFTMPTFGGPNDLGFDYWFGSAAGHNMEPFVFIENRYTVSIPKIWREAKVPLKTGLSASEVHEGWMAADWDDLKVTSTLTAKAIEFINDSQKSKNPFFLYFAHTAPHRPSNPTADSKNKSKAGDRGDMVYELDQNIGEVIATLEALGIKDNTLIIVTSDNGGTKVSDNGEDYGHRTAGKLNGYKASLLEGGHRVPFIAYWPKVIQPNSQSNALVTSMDIMATLADVVGVEIPVTVDSESFYATMLSPQIDSPRDQFIHSVSKGTFALRKDNWKYIYNRTNSGGWDEQLYDLKEDLSEKVNLATSNPELCLELRKELFEKIYEDN</sequence>
<dbReference type="InterPro" id="IPR024607">
    <property type="entry name" value="Sulfatase_CS"/>
</dbReference>
<keyword evidence="2" id="KW-0479">Metal-binding</keyword>
<evidence type="ECO:0000313" key="7">
    <source>
        <dbReference type="EMBL" id="SFB27462.1"/>
    </source>
</evidence>
<dbReference type="GO" id="GO:0046872">
    <property type="term" value="F:metal ion binding"/>
    <property type="evidence" value="ECO:0007669"/>
    <property type="project" value="UniProtKB-KW"/>
</dbReference>
<dbReference type="PANTHER" id="PTHR42693">
    <property type="entry name" value="ARYLSULFATASE FAMILY MEMBER"/>
    <property type="match status" value="1"/>
</dbReference>
<dbReference type="AlphaFoldDB" id="A0A1I0ZQ27"/>
<dbReference type="EMBL" id="FOKK01000006">
    <property type="protein sequence ID" value="SFB27462.1"/>
    <property type="molecule type" value="Genomic_DNA"/>
</dbReference>
<dbReference type="CDD" id="cd16143">
    <property type="entry name" value="ARS_like"/>
    <property type="match status" value="1"/>
</dbReference>
<dbReference type="RefSeq" id="WP_245786831.1">
    <property type="nucleotide sequence ID" value="NZ_FOKK01000006.1"/>
</dbReference>
<feature type="domain" description="Sulfatase N-terminal" evidence="6">
    <location>
        <begin position="25"/>
        <end position="390"/>
    </location>
</feature>
<dbReference type="PROSITE" id="PS00149">
    <property type="entry name" value="SULFATASE_2"/>
    <property type="match status" value="1"/>
</dbReference>
<dbReference type="InterPro" id="IPR017850">
    <property type="entry name" value="Alkaline_phosphatase_core_sf"/>
</dbReference>
<keyword evidence="3" id="KW-0378">Hydrolase</keyword>
<feature type="chain" id="PRO_5011543244" evidence="5">
    <location>
        <begin position="21"/>
        <end position="485"/>
    </location>
</feature>
<keyword evidence="5" id="KW-0732">Signal</keyword>
<dbReference type="PANTHER" id="PTHR42693:SF53">
    <property type="entry name" value="ENDO-4-O-SULFATASE"/>
    <property type="match status" value="1"/>
</dbReference>
<evidence type="ECO:0000256" key="1">
    <source>
        <dbReference type="ARBA" id="ARBA00008779"/>
    </source>
</evidence>
<reference evidence="7 8" key="1">
    <citation type="submission" date="2016-10" db="EMBL/GenBank/DDBJ databases">
        <authorList>
            <person name="de Groot N.N."/>
        </authorList>
    </citation>
    <scope>NUCLEOTIDE SEQUENCE [LARGE SCALE GENOMIC DNA]</scope>
    <source>
        <strain evidence="7 8">DSM 23399</strain>
    </source>
</reference>
<dbReference type="Proteomes" id="UP000198790">
    <property type="component" value="Unassembled WGS sequence"/>
</dbReference>
<feature type="signal peptide" evidence="5">
    <location>
        <begin position="1"/>
        <end position="20"/>
    </location>
</feature>